<keyword evidence="3 6" id="KW-1133">Transmembrane helix</keyword>
<protein>
    <recommendedName>
        <fullName evidence="9">Tic20 family protein</fullName>
    </recommendedName>
</protein>
<feature type="transmembrane region" description="Helical" evidence="6">
    <location>
        <begin position="43"/>
        <end position="65"/>
    </location>
</feature>
<dbReference type="AlphaFoldDB" id="A0A1H0Q4H7"/>
<evidence type="ECO:0000256" key="1">
    <source>
        <dbReference type="ARBA" id="ARBA00004141"/>
    </source>
</evidence>
<dbReference type="RefSeq" id="WP_231961489.1">
    <property type="nucleotide sequence ID" value="NZ_LT629711.1"/>
</dbReference>
<evidence type="ECO:0000256" key="3">
    <source>
        <dbReference type="ARBA" id="ARBA00022989"/>
    </source>
</evidence>
<evidence type="ECO:0000256" key="2">
    <source>
        <dbReference type="ARBA" id="ARBA00022692"/>
    </source>
</evidence>
<feature type="region of interest" description="Disordered" evidence="5">
    <location>
        <begin position="1"/>
        <end position="31"/>
    </location>
</feature>
<proteinExistence type="predicted"/>
<evidence type="ECO:0000313" key="7">
    <source>
        <dbReference type="EMBL" id="SDP12234.1"/>
    </source>
</evidence>
<feature type="compositionally biased region" description="Pro residues" evidence="5">
    <location>
        <begin position="7"/>
        <end position="27"/>
    </location>
</feature>
<evidence type="ECO:0000256" key="5">
    <source>
        <dbReference type="SAM" id="MobiDB-lite"/>
    </source>
</evidence>
<evidence type="ECO:0008006" key="9">
    <source>
        <dbReference type="Google" id="ProtNLM"/>
    </source>
</evidence>
<keyword evidence="2 6" id="KW-0812">Transmembrane</keyword>
<dbReference type="STRING" id="443156.SAMN04489867_1479"/>
<feature type="transmembrane region" description="Helical" evidence="6">
    <location>
        <begin position="72"/>
        <end position="93"/>
    </location>
</feature>
<organism evidence="7 8">
    <name type="scientific">Pedococcus dokdonensis</name>
    <dbReference type="NCBI Taxonomy" id="443156"/>
    <lineage>
        <taxon>Bacteria</taxon>
        <taxon>Bacillati</taxon>
        <taxon>Actinomycetota</taxon>
        <taxon>Actinomycetes</taxon>
        <taxon>Micrococcales</taxon>
        <taxon>Intrasporangiaceae</taxon>
        <taxon>Pedococcus</taxon>
    </lineage>
</organism>
<dbReference type="InterPro" id="IPR019109">
    <property type="entry name" value="MamF_MmsF"/>
</dbReference>
<reference evidence="8" key="1">
    <citation type="submission" date="2016-10" db="EMBL/GenBank/DDBJ databases">
        <authorList>
            <person name="Varghese N."/>
            <person name="Submissions S."/>
        </authorList>
    </citation>
    <scope>NUCLEOTIDE SEQUENCE [LARGE SCALE GENOMIC DNA]</scope>
    <source>
        <strain evidence="8">DSM 22329</strain>
    </source>
</reference>
<keyword evidence="4 6" id="KW-0472">Membrane</keyword>
<gene>
    <name evidence="7" type="ORF">SAMN04489867_1479</name>
</gene>
<accession>A0A1H0Q4H7</accession>
<dbReference type="EMBL" id="LT629711">
    <property type="protein sequence ID" value="SDP12234.1"/>
    <property type="molecule type" value="Genomic_DNA"/>
</dbReference>
<evidence type="ECO:0000313" key="8">
    <source>
        <dbReference type="Proteomes" id="UP000199077"/>
    </source>
</evidence>
<name>A0A1H0Q4H7_9MICO</name>
<evidence type="ECO:0000256" key="4">
    <source>
        <dbReference type="ARBA" id="ARBA00023136"/>
    </source>
</evidence>
<dbReference type="Proteomes" id="UP000199077">
    <property type="component" value="Chromosome I"/>
</dbReference>
<sequence length="140" mass="15562">MTEQPQQPQPEQPQQPQPQPAYAPGPQPMSQQDEKTWATLVHLAPFVAAIIGIPFLGPLIVFLLFKDRGPFVRFHAAQALNFQIITTIAFWVFGALSFVLIGIPFLIATAIAWVVLSIVAAIKANNGEWYRYPLTPELVK</sequence>
<comment type="subcellular location">
    <subcellularLocation>
        <location evidence="1">Membrane</location>
        <topology evidence="1">Multi-pass membrane protein</topology>
    </subcellularLocation>
</comment>
<evidence type="ECO:0000256" key="6">
    <source>
        <dbReference type="SAM" id="Phobius"/>
    </source>
</evidence>
<feature type="transmembrane region" description="Helical" evidence="6">
    <location>
        <begin position="99"/>
        <end position="122"/>
    </location>
</feature>
<dbReference type="Pfam" id="PF09685">
    <property type="entry name" value="MamF_MmsF"/>
    <property type="match status" value="1"/>
</dbReference>
<keyword evidence="8" id="KW-1185">Reference proteome</keyword>